<gene>
    <name evidence="1" type="ORF">B9Z19DRAFT_1090996</name>
</gene>
<organism evidence="1 2">
    <name type="scientific">Tuber borchii</name>
    <name type="common">White truffle</name>
    <dbReference type="NCBI Taxonomy" id="42251"/>
    <lineage>
        <taxon>Eukaryota</taxon>
        <taxon>Fungi</taxon>
        <taxon>Dikarya</taxon>
        <taxon>Ascomycota</taxon>
        <taxon>Pezizomycotina</taxon>
        <taxon>Pezizomycetes</taxon>
        <taxon>Pezizales</taxon>
        <taxon>Tuberaceae</taxon>
        <taxon>Tuber</taxon>
    </lineage>
</organism>
<reference evidence="1 2" key="1">
    <citation type="submission" date="2017-04" db="EMBL/GenBank/DDBJ databases">
        <title>Draft genome sequence of Tuber borchii Vittad., a whitish edible truffle.</title>
        <authorList>
            <consortium name="DOE Joint Genome Institute"/>
            <person name="Murat C."/>
            <person name="Kuo A."/>
            <person name="Barry K.W."/>
            <person name="Clum A."/>
            <person name="Dockter R.B."/>
            <person name="Fauchery L."/>
            <person name="Iotti M."/>
            <person name="Kohler A."/>
            <person name="Labutti K."/>
            <person name="Lindquist E.A."/>
            <person name="Lipzen A."/>
            <person name="Ohm R.A."/>
            <person name="Wang M."/>
            <person name="Grigoriev I.V."/>
            <person name="Zambonelli A."/>
            <person name="Martin F.M."/>
        </authorList>
    </citation>
    <scope>NUCLEOTIDE SEQUENCE [LARGE SCALE GENOMIC DNA]</scope>
    <source>
        <strain evidence="1 2">Tbo3840</strain>
    </source>
</reference>
<evidence type="ECO:0000313" key="1">
    <source>
        <dbReference type="EMBL" id="PUU75155.1"/>
    </source>
</evidence>
<protein>
    <submittedName>
        <fullName evidence="1">Uncharacterized protein</fullName>
    </submittedName>
</protein>
<sequence>MSTGTVFLLNTECLLCLPSFPQTLTSIPDIEIYQPHTLSPNYPSINLACIRGQTTVKTETMEPVPNVV</sequence>
<keyword evidence="2" id="KW-1185">Reference proteome</keyword>
<proteinExistence type="predicted"/>
<comment type="caution">
    <text evidence="1">The sequence shown here is derived from an EMBL/GenBank/DDBJ whole genome shotgun (WGS) entry which is preliminary data.</text>
</comment>
<accession>A0A2T6ZI41</accession>
<dbReference type="AlphaFoldDB" id="A0A2T6ZI41"/>
<dbReference type="EMBL" id="NESQ01000247">
    <property type="protein sequence ID" value="PUU75155.1"/>
    <property type="molecule type" value="Genomic_DNA"/>
</dbReference>
<name>A0A2T6ZI41_TUBBO</name>
<dbReference type="Proteomes" id="UP000244722">
    <property type="component" value="Unassembled WGS sequence"/>
</dbReference>
<evidence type="ECO:0000313" key="2">
    <source>
        <dbReference type="Proteomes" id="UP000244722"/>
    </source>
</evidence>